<evidence type="ECO:0000313" key="4">
    <source>
        <dbReference type="Proteomes" id="UP000006683"/>
    </source>
</evidence>
<dbReference type="PROSITE" id="PS51257">
    <property type="entry name" value="PROKAR_LIPOPROTEIN"/>
    <property type="match status" value="1"/>
</dbReference>
<keyword evidence="1" id="KW-0732">Signal</keyword>
<dbReference type="AlphaFoldDB" id="E1ST74"/>
<dbReference type="KEGG" id="fbl:Fbal_1918"/>
<keyword evidence="4" id="KW-1185">Reference proteome</keyword>
<feature type="chain" id="PRO_5003151117" description="AttH domain-containing protein" evidence="1">
    <location>
        <begin position="19"/>
        <end position="349"/>
    </location>
</feature>
<dbReference type="eggNOG" id="COG5621">
    <property type="taxonomic scope" value="Bacteria"/>
</dbReference>
<feature type="domain" description="AttH" evidence="2">
    <location>
        <begin position="54"/>
        <end position="218"/>
    </location>
</feature>
<protein>
    <recommendedName>
        <fullName evidence="2">AttH domain-containing protein</fullName>
    </recommendedName>
</protein>
<dbReference type="PANTHER" id="PTHR38591">
    <property type="entry name" value="HYDROLASE"/>
    <property type="match status" value="1"/>
</dbReference>
<dbReference type="Proteomes" id="UP000006683">
    <property type="component" value="Chromosome"/>
</dbReference>
<dbReference type="GeneID" id="67182131"/>
<dbReference type="SUPFAM" id="SSF159245">
    <property type="entry name" value="AttH-like"/>
    <property type="match status" value="1"/>
</dbReference>
<dbReference type="EMBL" id="CP002209">
    <property type="protein sequence ID" value="ADN76121.1"/>
    <property type="molecule type" value="Genomic_DNA"/>
</dbReference>
<dbReference type="STRING" id="550540.Fbal_1918"/>
<name>E1ST74_FERBD</name>
<dbReference type="InterPro" id="IPR010791">
    <property type="entry name" value="AttH_dom"/>
</dbReference>
<dbReference type="RefSeq" id="WP_013345427.1">
    <property type="nucleotide sequence ID" value="NC_014541.1"/>
</dbReference>
<evidence type="ECO:0000256" key="1">
    <source>
        <dbReference type="SAM" id="SignalP"/>
    </source>
</evidence>
<dbReference type="PANTHER" id="PTHR38591:SF1">
    <property type="entry name" value="BLL1000 PROTEIN"/>
    <property type="match status" value="1"/>
</dbReference>
<dbReference type="OrthoDB" id="9770826at2"/>
<gene>
    <name evidence="3" type="ordered locus">Fbal_1918</name>
</gene>
<dbReference type="Pfam" id="PF17186">
    <property type="entry name" value="Lipocalin_9"/>
    <property type="match status" value="1"/>
</dbReference>
<feature type="signal peptide" evidence="1">
    <location>
        <begin position="1"/>
        <end position="18"/>
    </location>
</feature>
<dbReference type="InterPro" id="IPR023374">
    <property type="entry name" value="AttH-like_dom_sf"/>
</dbReference>
<evidence type="ECO:0000259" key="2">
    <source>
        <dbReference type="Pfam" id="PF07143"/>
    </source>
</evidence>
<sequence>MRWAWIAWVLLLTACHKASDPAPFISAGSGKDVVPGMALSFPRDHGAHPEYGLEWWYVTANLEDERGQHHGLQWTLFRFRGAEGDETLWQGQGYLGHMMHESGDRHRAWQRQGRAPQVQITAQPFAAGIDHWWLRSVGNAFQPLQLVASEQNFAVALSLSDSPLVAHGDRGFSDKSGDGSLASYYYSLPRLQVSGHLDDGTGWRSVKGEAWLDREWSSALLDDRFVGWDWMGLQLADGHNLMLFCLRPAEGNAPHCDGSLISANAEVITLVNDVIDWRATQWVTLDGAQYPVEWKLNIPEREISLTIRTRSQDQRNKLDILYWEGPVRVFGTHPGQGFVEMTGRSESSR</sequence>
<accession>E1ST74</accession>
<proteinExistence type="predicted"/>
<evidence type="ECO:0000313" key="3">
    <source>
        <dbReference type="EMBL" id="ADN76121.1"/>
    </source>
</evidence>
<dbReference type="Pfam" id="PF07143">
    <property type="entry name" value="CrtC"/>
    <property type="match status" value="1"/>
</dbReference>
<reference evidence="3 4" key="1">
    <citation type="journal article" date="2010" name="Stand. Genomic Sci.">
        <title>Complete genome sequence of Ferrimonas balearica type strain (PAT).</title>
        <authorList>
            <person name="Nolan M."/>
            <person name="Sikorski J."/>
            <person name="Davenport K."/>
            <person name="Lucas S."/>
            <person name="Glavina Del Rio T."/>
            <person name="Tice H."/>
            <person name="Cheng J."/>
            <person name="Goodwin L."/>
            <person name="Pitluck S."/>
            <person name="Liolios K."/>
            <person name="Ivanova N."/>
            <person name="Mavromatis K."/>
            <person name="Ovchinnikova G."/>
            <person name="Pati A."/>
            <person name="Chen A."/>
            <person name="Palaniappan K."/>
            <person name="Land M."/>
            <person name="Hauser L."/>
            <person name="Chang Y."/>
            <person name="Jeffries C."/>
            <person name="Tapia R."/>
            <person name="Brettin T."/>
            <person name="Detter J."/>
            <person name="Han C."/>
            <person name="Yasawong M."/>
            <person name="Rohde M."/>
            <person name="Tindall B."/>
            <person name="Goker M."/>
            <person name="Woyke T."/>
            <person name="Bristow J."/>
            <person name="Eisen J."/>
            <person name="Markowitz V."/>
            <person name="Hugenholtz P."/>
            <person name="Kyrpides N."/>
            <person name="Klenk H."/>
            <person name="Lapidus A."/>
        </authorList>
    </citation>
    <scope>NUCLEOTIDE SEQUENCE [LARGE SCALE GENOMIC DNA]</scope>
    <source>
        <strain evidence="4">DSM 9799 / CCM 4581 / KCTC 23876 / PAT</strain>
    </source>
</reference>
<organism evidence="3 4">
    <name type="scientific">Ferrimonas balearica (strain DSM 9799 / CCM 4581 / KCTC 23876 / PAT)</name>
    <dbReference type="NCBI Taxonomy" id="550540"/>
    <lineage>
        <taxon>Bacteria</taxon>
        <taxon>Pseudomonadati</taxon>
        <taxon>Pseudomonadota</taxon>
        <taxon>Gammaproteobacteria</taxon>
        <taxon>Alteromonadales</taxon>
        <taxon>Ferrimonadaceae</taxon>
        <taxon>Ferrimonas</taxon>
    </lineage>
</organism>
<dbReference type="HOGENOM" id="CLU_040626_0_0_6"/>
<dbReference type="Gene3D" id="2.40.370.10">
    <property type="entry name" value="AttH-like domain"/>
    <property type="match status" value="2"/>
</dbReference>